<organism evidence="3 4">
    <name type="scientific">Streptomyces fradiae ATCC 10745 = DSM 40063</name>
    <dbReference type="NCBI Taxonomy" id="1319510"/>
    <lineage>
        <taxon>Bacteria</taxon>
        <taxon>Bacillati</taxon>
        <taxon>Actinomycetota</taxon>
        <taxon>Actinomycetes</taxon>
        <taxon>Kitasatosporales</taxon>
        <taxon>Streptomycetaceae</taxon>
        <taxon>Streptomyces</taxon>
    </lineage>
</organism>
<keyword evidence="5" id="KW-1185">Reference proteome</keyword>
<gene>
    <name evidence="3" type="ORF">BG846_05312</name>
    <name evidence="2" type="ORF">K701_29420</name>
</gene>
<dbReference type="Proteomes" id="UP000194318">
    <property type="component" value="Unassembled WGS sequence"/>
</dbReference>
<feature type="transmembrane region" description="Helical" evidence="1">
    <location>
        <begin position="20"/>
        <end position="42"/>
    </location>
</feature>
<protein>
    <submittedName>
        <fullName evidence="3">Uncharacterized protein</fullName>
    </submittedName>
</protein>
<accession>A0A1Y2NNL1</accession>
<evidence type="ECO:0000313" key="3">
    <source>
        <dbReference type="EMBL" id="OSY49073.1"/>
    </source>
</evidence>
<evidence type="ECO:0000313" key="2">
    <source>
        <dbReference type="EMBL" id="KAF0646287.1"/>
    </source>
</evidence>
<comment type="caution">
    <text evidence="3">The sequence shown here is derived from an EMBL/GenBank/DDBJ whole genome shotgun (WGS) entry which is preliminary data.</text>
</comment>
<dbReference type="EMBL" id="ASYR01000057">
    <property type="protein sequence ID" value="KAF0646287.1"/>
    <property type="molecule type" value="Genomic_DNA"/>
</dbReference>
<reference evidence="2 5" key="1">
    <citation type="submission" date="2013-05" db="EMBL/GenBank/DDBJ databases">
        <title>Genome Sequence of Streptomyces fradiae.</title>
        <authorList>
            <person name="Kirby R."/>
        </authorList>
    </citation>
    <scope>NUCLEOTIDE SEQUENCE [LARGE SCALE GENOMIC DNA]</scope>
    <source>
        <strain evidence="2 5">ATCC 10745</strain>
    </source>
</reference>
<evidence type="ECO:0000313" key="5">
    <source>
        <dbReference type="Proteomes" id="UP000731519"/>
    </source>
</evidence>
<dbReference type="EMBL" id="MIFZ01000337">
    <property type="protein sequence ID" value="OSY49073.1"/>
    <property type="molecule type" value="Genomic_DNA"/>
</dbReference>
<dbReference type="RefSeq" id="WP_031134011.1">
    <property type="nucleotide sequence ID" value="NZ_ASYR01000057.1"/>
</dbReference>
<feature type="transmembrane region" description="Helical" evidence="1">
    <location>
        <begin position="54"/>
        <end position="73"/>
    </location>
</feature>
<proteinExistence type="predicted"/>
<keyword evidence="1" id="KW-0472">Membrane</keyword>
<keyword evidence="1" id="KW-1133">Transmembrane helix</keyword>
<sequence length="228" mass="25480">MGKLRTLWAEAPSATKKVTYIAMPIGLVLAGIGLIGDAYGWWEGRSYLTNVLSSFTGLCFAVPFALLILNYLAEPHAEAAQRRAAWRTATATVALYDHARARLHLMCEELEWLQGPDRPSDPVEAHARAQQVILNHWRDIMAWRNSWIRLRDTVRPLLQTNDADLYVTMDADDFDGLLRGAYETADGLTRTSPDSAAAPTEAVAYWHNTMKFLIGVHVYPVEDLKPTG</sequence>
<keyword evidence="1" id="KW-0812">Transmembrane</keyword>
<dbReference type="Proteomes" id="UP000731519">
    <property type="component" value="Unassembled WGS sequence"/>
</dbReference>
<name>A0A1Y2NNL1_STRFR</name>
<dbReference type="AlphaFoldDB" id="A0A1Y2NNL1"/>
<evidence type="ECO:0000313" key="4">
    <source>
        <dbReference type="Proteomes" id="UP000194318"/>
    </source>
</evidence>
<evidence type="ECO:0000256" key="1">
    <source>
        <dbReference type="SAM" id="Phobius"/>
    </source>
</evidence>
<reference evidence="3 4" key="2">
    <citation type="submission" date="2016-09" db="EMBL/GenBank/DDBJ databases">
        <title>Streptomyces fradiae DSM40063, a candidate organism with high potential of specific P450 cytochromes.</title>
        <authorList>
            <person name="Grumaz C."/>
            <person name="Vainshtein Y."/>
            <person name="Kirstahler P."/>
            <person name="Sohn K."/>
        </authorList>
    </citation>
    <scope>NUCLEOTIDE SEQUENCE [LARGE SCALE GENOMIC DNA]</scope>
    <source>
        <strain evidence="3 4">DSM 40063</strain>
    </source>
</reference>